<reference evidence="2 3" key="1">
    <citation type="submission" date="2019-08" db="EMBL/GenBank/DDBJ databases">
        <authorList>
            <person name="Chang H.C."/>
            <person name="Mun S.Y."/>
        </authorList>
    </citation>
    <scope>NUCLEOTIDE SEQUENCE [LARGE SCALE GENOMIC DNA]</scope>
    <source>
        <strain evidence="2 3">SK</strain>
    </source>
</reference>
<accession>A0A7H1MMT0</accession>
<dbReference type="InterPro" id="IPR036388">
    <property type="entry name" value="WH-like_DNA-bd_sf"/>
</dbReference>
<dbReference type="InterPro" id="IPR009061">
    <property type="entry name" value="DNA-bd_dom_put_sf"/>
</dbReference>
<dbReference type="Gene3D" id="1.10.10.10">
    <property type="entry name" value="Winged helix-like DNA-binding domain superfamily/Winged helix DNA-binding domain"/>
    <property type="match status" value="1"/>
</dbReference>
<organism evidence="2 3">
    <name type="scientific">Weissella koreensis</name>
    <dbReference type="NCBI Taxonomy" id="165096"/>
    <lineage>
        <taxon>Bacteria</taxon>
        <taxon>Bacillati</taxon>
        <taxon>Bacillota</taxon>
        <taxon>Bacilli</taxon>
        <taxon>Lactobacillales</taxon>
        <taxon>Lactobacillaceae</taxon>
        <taxon>Weissella</taxon>
    </lineage>
</organism>
<dbReference type="SUPFAM" id="SSF46955">
    <property type="entry name" value="Putative DNA-binding domain"/>
    <property type="match status" value="1"/>
</dbReference>
<dbReference type="RefSeq" id="WP_006845109.1">
    <property type="nucleotide sequence ID" value="NZ_CP026847.1"/>
</dbReference>
<dbReference type="InterPro" id="IPR041657">
    <property type="entry name" value="HTH_17"/>
</dbReference>
<evidence type="ECO:0000259" key="1">
    <source>
        <dbReference type="Pfam" id="PF12728"/>
    </source>
</evidence>
<sequence length="107" mass="12183">MSTESITQPNILKLYPAITVTQKQAADLMSVSITTVRNYVKQGKLHPNIVGTRKFYDLDEVNAFARPRNKNSKSIYLIADVGDYETFINQVKNDVIKLIQLEQIKKP</sequence>
<proteinExistence type="predicted"/>
<dbReference type="Proteomes" id="UP000516446">
    <property type="component" value="Chromosome"/>
</dbReference>
<evidence type="ECO:0000313" key="3">
    <source>
        <dbReference type="Proteomes" id="UP000516446"/>
    </source>
</evidence>
<evidence type="ECO:0000313" key="2">
    <source>
        <dbReference type="EMBL" id="QNT64766.1"/>
    </source>
</evidence>
<feature type="domain" description="Helix-turn-helix" evidence="1">
    <location>
        <begin position="21"/>
        <end position="66"/>
    </location>
</feature>
<gene>
    <name evidence="2" type="ORF">FY536_05625</name>
</gene>
<dbReference type="AlphaFoldDB" id="A0A7H1MMT0"/>
<dbReference type="EMBL" id="CP043431">
    <property type="protein sequence ID" value="QNT64766.1"/>
    <property type="molecule type" value="Genomic_DNA"/>
</dbReference>
<name>A0A7H1MMT0_9LACO</name>
<protein>
    <submittedName>
        <fullName evidence="2">Helix-turn-helix domain-containing protein</fullName>
    </submittedName>
</protein>
<dbReference type="Pfam" id="PF12728">
    <property type="entry name" value="HTH_17"/>
    <property type="match status" value="1"/>
</dbReference>
<keyword evidence="3" id="KW-1185">Reference proteome</keyword>